<keyword evidence="2" id="KW-1185">Reference proteome</keyword>
<dbReference type="Proteomes" id="UP000774617">
    <property type="component" value="Unassembled WGS sequence"/>
</dbReference>
<comment type="caution">
    <text evidence="1">The sequence shown here is derived from an EMBL/GenBank/DDBJ whole genome shotgun (WGS) entry which is preliminary data.</text>
</comment>
<sequence>MPRSHHTPGFFGRRRLLPRRDTSLDRPRLPLHRTAGYPSWPQELLSLRPGFRNNLSFLGSHLRLLSRRTHSPIYLAAFSIRRTAGLLWLSGKLALCRKHRLTTTRARSQRTAWEQYGYRHQLYSNREHPCHDSCFCNTLLVHISPLAIIISHRLRQTGRTGLFSNTLNRISSTVR</sequence>
<gene>
    <name evidence="1" type="ORF">B0J12DRAFT_159912</name>
</gene>
<proteinExistence type="predicted"/>
<reference evidence="1 2" key="1">
    <citation type="journal article" date="2021" name="Nat. Commun.">
        <title>Genetic determinants of endophytism in the Arabidopsis root mycobiome.</title>
        <authorList>
            <person name="Mesny F."/>
            <person name="Miyauchi S."/>
            <person name="Thiergart T."/>
            <person name="Pickel B."/>
            <person name="Atanasova L."/>
            <person name="Karlsson M."/>
            <person name="Huettel B."/>
            <person name="Barry K.W."/>
            <person name="Haridas S."/>
            <person name="Chen C."/>
            <person name="Bauer D."/>
            <person name="Andreopoulos W."/>
            <person name="Pangilinan J."/>
            <person name="LaButti K."/>
            <person name="Riley R."/>
            <person name="Lipzen A."/>
            <person name="Clum A."/>
            <person name="Drula E."/>
            <person name="Henrissat B."/>
            <person name="Kohler A."/>
            <person name="Grigoriev I.V."/>
            <person name="Martin F.M."/>
            <person name="Hacquard S."/>
        </authorList>
    </citation>
    <scope>NUCLEOTIDE SEQUENCE [LARGE SCALE GENOMIC DNA]</scope>
    <source>
        <strain evidence="1 2">MPI-SDFR-AT-0080</strain>
    </source>
</reference>
<evidence type="ECO:0000313" key="1">
    <source>
        <dbReference type="EMBL" id="KAH7063159.1"/>
    </source>
</evidence>
<name>A0ABQ8GRN5_9PEZI</name>
<accession>A0ABQ8GRN5</accession>
<evidence type="ECO:0000313" key="2">
    <source>
        <dbReference type="Proteomes" id="UP000774617"/>
    </source>
</evidence>
<protein>
    <submittedName>
        <fullName evidence="1">Uncharacterized protein</fullName>
    </submittedName>
</protein>
<dbReference type="EMBL" id="JAGTJR010000002">
    <property type="protein sequence ID" value="KAH7063159.1"/>
    <property type="molecule type" value="Genomic_DNA"/>
</dbReference>
<organism evidence="1 2">
    <name type="scientific">Macrophomina phaseolina</name>
    <dbReference type="NCBI Taxonomy" id="35725"/>
    <lineage>
        <taxon>Eukaryota</taxon>
        <taxon>Fungi</taxon>
        <taxon>Dikarya</taxon>
        <taxon>Ascomycota</taxon>
        <taxon>Pezizomycotina</taxon>
        <taxon>Dothideomycetes</taxon>
        <taxon>Dothideomycetes incertae sedis</taxon>
        <taxon>Botryosphaeriales</taxon>
        <taxon>Botryosphaeriaceae</taxon>
        <taxon>Macrophomina</taxon>
    </lineage>
</organism>